<evidence type="ECO:0000313" key="2">
    <source>
        <dbReference type="EMBL" id="MDO9709754.1"/>
    </source>
</evidence>
<dbReference type="EMBL" id="JAUTWS010000013">
    <property type="protein sequence ID" value="MDO9709754.1"/>
    <property type="molecule type" value="Genomic_DNA"/>
</dbReference>
<dbReference type="RefSeq" id="WP_305104621.1">
    <property type="nucleotide sequence ID" value="NZ_JAUTWS010000013.1"/>
</dbReference>
<name>A0ABT9E0T1_9PROT</name>
<reference evidence="2 3" key="1">
    <citation type="submission" date="2023-08" db="EMBL/GenBank/DDBJ databases">
        <title>The draft genome sequence of Paracraurococcus sp. LOR1-02.</title>
        <authorList>
            <person name="Kingkaew E."/>
            <person name="Tanasupawat S."/>
        </authorList>
    </citation>
    <scope>NUCLEOTIDE SEQUENCE [LARGE SCALE GENOMIC DNA]</scope>
    <source>
        <strain evidence="2 3">LOR1-02</strain>
    </source>
</reference>
<comment type="caution">
    <text evidence="2">The sequence shown here is derived from an EMBL/GenBank/DDBJ whole genome shotgun (WGS) entry which is preliminary data.</text>
</comment>
<sequence>MNGIHDLGGMHGLGAINPEPNEPVFHAGWERRVFGVMMATFGGGHYNVDQFRHAIERMPAGEYLRSSYYEHWLHAMETLLVEGGAVGAEELRARQAALAGGGA</sequence>
<keyword evidence="2" id="KW-0456">Lyase</keyword>
<evidence type="ECO:0000259" key="1">
    <source>
        <dbReference type="Pfam" id="PF21006"/>
    </source>
</evidence>
<dbReference type="InterPro" id="IPR008990">
    <property type="entry name" value="Elect_transpt_acc-like_dom_sf"/>
</dbReference>
<organism evidence="2 3">
    <name type="scientific">Paracraurococcus lichenis</name>
    <dbReference type="NCBI Taxonomy" id="3064888"/>
    <lineage>
        <taxon>Bacteria</taxon>
        <taxon>Pseudomonadati</taxon>
        <taxon>Pseudomonadota</taxon>
        <taxon>Alphaproteobacteria</taxon>
        <taxon>Acetobacterales</taxon>
        <taxon>Roseomonadaceae</taxon>
        <taxon>Paracraurococcus</taxon>
    </lineage>
</organism>
<keyword evidence="3" id="KW-1185">Reference proteome</keyword>
<evidence type="ECO:0000313" key="3">
    <source>
        <dbReference type="Proteomes" id="UP001243009"/>
    </source>
</evidence>
<gene>
    <name evidence="2" type="ORF">Q7A36_15490</name>
</gene>
<dbReference type="InterPro" id="IPR049054">
    <property type="entry name" value="CN_hydtase_beta-like_N"/>
</dbReference>
<dbReference type="GO" id="GO:0018822">
    <property type="term" value="F:nitrile hydratase activity"/>
    <property type="evidence" value="ECO:0007669"/>
    <property type="project" value="UniProtKB-EC"/>
</dbReference>
<protein>
    <submittedName>
        <fullName evidence="2">Nitrile hydratase subunit beta</fullName>
        <ecNumber evidence="2">4.2.1.84</ecNumber>
    </submittedName>
</protein>
<proteinExistence type="predicted"/>
<dbReference type="Proteomes" id="UP001243009">
    <property type="component" value="Unassembled WGS sequence"/>
</dbReference>
<dbReference type="InterPro" id="IPR042262">
    <property type="entry name" value="CN_hydtase_beta_C"/>
</dbReference>
<feature type="domain" description="Nitrile hydratase beta subunit-like N-terminal" evidence="1">
    <location>
        <begin position="1"/>
        <end position="97"/>
    </location>
</feature>
<accession>A0ABT9E0T1</accession>
<dbReference type="Gene3D" id="1.10.472.20">
    <property type="entry name" value="Nitrile hydratase, beta subunit"/>
    <property type="match status" value="1"/>
</dbReference>
<dbReference type="Pfam" id="PF21006">
    <property type="entry name" value="NHase_beta_N"/>
    <property type="match status" value="1"/>
</dbReference>
<dbReference type="SUPFAM" id="SSF50090">
    <property type="entry name" value="Electron transport accessory proteins"/>
    <property type="match status" value="1"/>
</dbReference>
<dbReference type="EC" id="4.2.1.84" evidence="2"/>